<sequence>MPHIIASSNLLVLSKRLNSFFCAFFMSFFHQWLRLAILYLAITLKFAASLSDLSISPAKWQAVICA</sequence>
<organism evidence="2 3">
    <name type="scientific">Staphylococcus pasteuri_A</name>
    <dbReference type="NCBI Taxonomy" id="3062664"/>
    <lineage>
        <taxon>Bacteria</taxon>
        <taxon>Bacillati</taxon>
        <taxon>Bacillota</taxon>
        <taxon>Bacilli</taxon>
        <taxon>Bacillales</taxon>
        <taxon>Staphylococcaceae</taxon>
        <taxon>Staphylococcus</taxon>
    </lineage>
</organism>
<dbReference type="AlphaFoldDB" id="A0AAW7YXE7"/>
<reference evidence="2" key="1">
    <citation type="submission" date="2023-07" db="EMBL/GenBank/DDBJ databases">
        <title>Genome content predicts the carbon catabolic preferences of heterotrophic bacteria.</title>
        <authorList>
            <person name="Gralka M."/>
        </authorList>
    </citation>
    <scope>NUCLEOTIDE SEQUENCE</scope>
    <source>
        <strain evidence="2">E2R20</strain>
    </source>
</reference>
<feature type="transmembrane region" description="Helical" evidence="1">
    <location>
        <begin position="20"/>
        <end position="42"/>
    </location>
</feature>
<evidence type="ECO:0000256" key="1">
    <source>
        <dbReference type="SAM" id="Phobius"/>
    </source>
</evidence>
<comment type="caution">
    <text evidence="2">The sequence shown here is derived from an EMBL/GenBank/DDBJ whole genome shotgun (WGS) entry which is preliminary data.</text>
</comment>
<dbReference type="Proteomes" id="UP001170310">
    <property type="component" value="Unassembled WGS sequence"/>
</dbReference>
<name>A0AAW7YXE7_9STAP</name>
<keyword evidence="3" id="KW-1185">Reference proteome</keyword>
<feature type="non-terminal residue" evidence="2">
    <location>
        <position position="1"/>
    </location>
</feature>
<keyword evidence="1" id="KW-1133">Transmembrane helix</keyword>
<accession>A0AAW7YXE7</accession>
<evidence type="ECO:0000313" key="3">
    <source>
        <dbReference type="Proteomes" id="UP001170310"/>
    </source>
</evidence>
<dbReference type="RefSeq" id="WP_303522749.1">
    <property type="nucleotide sequence ID" value="NZ_JAUOQO010000954.1"/>
</dbReference>
<keyword evidence="1" id="KW-0812">Transmembrane</keyword>
<proteinExistence type="predicted"/>
<keyword evidence="1" id="KW-0472">Membrane</keyword>
<dbReference type="EMBL" id="JAUOQO010000954">
    <property type="protein sequence ID" value="MDO6575607.1"/>
    <property type="molecule type" value="Genomic_DNA"/>
</dbReference>
<gene>
    <name evidence="2" type="ORF">Q4528_15965</name>
</gene>
<protein>
    <submittedName>
        <fullName evidence="2">Uncharacterized protein</fullName>
    </submittedName>
</protein>
<evidence type="ECO:0000313" key="2">
    <source>
        <dbReference type="EMBL" id="MDO6575607.1"/>
    </source>
</evidence>